<dbReference type="PANTHER" id="PTHR40099">
    <property type="entry name" value="ACETOLACTATE SYNTHASE, SMALL SUBUNIT"/>
    <property type="match status" value="1"/>
</dbReference>
<protein>
    <submittedName>
        <fullName evidence="2">ACT domain-containing protein</fullName>
    </submittedName>
</protein>
<dbReference type="Proteomes" id="UP000035268">
    <property type="component" value="Chromosome"/>
</dbReference>
<dbReference type="Gene3D" id="3.30.2130.10">
    <property type="entry name" value="VC0802-like"/>
    <property type="match status" value="1"/>
</dbReference>
<dbReference type="STRING" id="1307763.L21SP4_00495"/>
<dbReference type="PATRIC" id="fig|1609981.3.peg.521"/>
<reference evidence="2 3" key="2">
    <citation type="journal article" date="2016" name="ISME J.">
        <title>Characterization of the first cultured representative of Verrucomicrobia subdivision 5 indicates the proposal of a novel phylum.</title>
        <authorList>
            <person name="Spring S."/>
            <person name="Bunk B."/>
            <person name="Sproer C."/>
            <person name="Schumann P."/>
            <person name="Rohde M."/>
            <person name="Tindall B.J."/>
            <person name="Klenk H.P."/>
        </authorList>
    </citation>
    <scope>NUCLEOTIDE SEQUENCE [LARGE SCALE GENOMIC DNA]</scope>
    <source>
        <strain evidence="2 3">L21-Fru-AB</strain>
    </source>
</reference>
<organism evidence="2 3">
    <name type="scientific">Kiritimatiella glycovorans</name>
    <dbReference type="NCBI Taxonomy" id="1307763"/>
    <lineage>
        <taxon>Bacteria</taxon>
        <taxon>Pseudomonadati</taxon>
        <taxon>Kiritimatiellota</taxon>
        <taxon>Kiritimatiellia</taxon>
        <taxon>Kiritimatiellales</taxon>
        <taxon>Kiritimatiellaceae</taxon>
        <taxon>Kiritimatiella</taxon>
    </lineage>
</organism>
<feature type="domain" description="ACT" evidence="1">
    <location>
        <begin position="71"/>
        <end position="142"/>
    </location>
</feature>
<dbReference type="RefSeq" id="WP_052882941.1">
    <property type="nucleotide sequence ID" value="NZ_CP010904.1"/>
</dbReference>
<proteinExistence type="predicted"/>
<dbReference type="SUPFAM" id="SSF55021">
    <property type="entry name" value="ACT-like"/>
    <property type="match status" value="2"/>
</dbReference>
<dbReference type="Pfam" id="PF19571">
    <property type="entry name" value="ACT_8"/>
    <property type="match status" value="1"/>
</dbReference>
<name>A0A0G3EHW3_9BACT</name>
<accession>A0A0G3EHW3</accession>
<dbReference type="OrthoDB" id="9790662at2"/>
<gene>
    <name evidence="2" type="ORF">L21SP4_00495</name>
</gene>
<dbReference type="InterPro" id="IPR045865">
    <property type="entry name" value="ACT-like_dom_sf"/>
</dbReference>
<evidence type="ECO:0000313" key="2">
    <source>
        <dbReference type="EMBL" id="AKJ63774.1"/>
    </source>
</evidence>
<dbReference type="InterPro" id="IPR045739">
    <property type="entry name" value="ACT_dom_pair"/>
</dbReference>
<dbReference type="EMBL" id="CP010904">
    <property type="protein sequence ID" value="AKJ63774.1"/>
    <property type="molecule type" value="Genomic_DNA"/>
</dbReference>
<evidence type="ECO:0000313" key="3">
    <source>
        <dbReference type="Proteomes" id="UP000035268"/>
    </source>
</evidence>
<dbReference type="PROSITE" id="PS51671">
    <property type="entry name" value="ACT"/>
    <property type="match status" value="1"/>
</dbReference>
<dbReference type="InterPro" id="IPR002912">
    <property type="entry name" value="ACT_dom"/>
</dbReference>
<keyword evidence="3" id="KW-1185">Reference proteome</keyword>
<dbReference type="PANTHER" id="PTHR40099:SF1">
    <property type="entry name" value="ACETOLACTATE SYNTHASE, SMALL SUBUNIT"/>
    <property type="match status" value="1"/>
</dbReference>
<dbReference type="CDD" id="cd04882">
    <property type="entry name" value="ACT_Bt0572_2"/>
    <property type="match status" value="1"/>
</dbReference>
<dbReference type="KEGG" id="vbl:L21SP4_00495"/>
<reference evidence="3" key="1">
    <citation type="submission" date="2015-02" db="EMBL/GenBank/DDBJ databases">
        <title>Description and complete genome sequence of the first cultured representative of the subdivision 5 of the Verrucomicrobia phylum.</title>
        <authorList>
            <person name="Spring S."/>
            <person name="Bunk B."/>
            <person name="Sproer C."/>
            <person name="Klenk H.-P."/>
        </authorList>
    </citation>
    <scope>NUCLEOTIDE SEQUENCE [LARGE SCALE GENOMIC DNA]</scope>
    <source>
        <strain evidence="3">L21-Fru-AB</strain>
    </source>
</reference>
<evidence type="ECO:0000259" key="1">
    <source>
        <dbReference type="PROSITE" id="PS51671"/>
    </source>
</evidence>
<sequence length="146" mass="16393">MNLKQLSVFIENRPGGVSQPCRTLADEGINIITLSLADTEQFGILRLVVREWEKARDALETAGFVVKVTEVLATEVSDRPGGLAEILDALEEKGVNVEYMYAFTLKRGGQAVLIFRFDDMDRALEILRERGFNVLDGVELYRRAET</sequence>
<dbReference type="AlphaFoldDB" id="A0A0G3EHW3"/>